<sequence length="250" mass="28496">MPKLATTKVDGVARCARYAFGPNRLHLCGPDANSEVLAYLKAGVTDPGLESLLRKFGTLYPYLLHIARANNIADPFDARVVEAYWIGNELLETIPLQVFYRHLVDSLRLKARGPKMQFNTLEAKLPRGARMHHSFHVLNVYERTGHDQSLHTLESIDACRVSWGRIDKIEGGKIIVWRQPLKLEAGKLSLGEEELFTVTRRLEDDFMEGPKVGDIITMHWQVPCEVVTQNNVRWLEKYTRQHLALANQTL</sequence>
<dbReference type="Proteomes" id="UP000178199">
    <property type="component" value="Unassembled WGS sequence"/>
</dbReference>
<comment type="caution">
    <text evidence="1">The sequence shown here is derived from an EMBL/GenBank/DDBJ whole genome shotgun (WGS) entry which is preliminary data.</text>
</comment>
<protein>
    <submittedName>
        <fullName evidence="1">Uncharacterized protein</fullName>
    </submittedName>
</protein>
<proteinExistence type="predicted"/>
<dbReference type="AlphaFoldDB" id="A0A1G2Q4M6"/>
<gene>
    <name evidence="1" type="ORF">A2429_02235</name>
</gene>
<accession>A0A1G2Q4M6</accession>
<dbReference type="Pfam" id="PF19927">
    <property type="entry name" value="DUF6390"/>
    <property type="match status" value="1"/>
</dbReference>
<evidence type="ECO:0000313" key="1">
    <source>
        <dbReference type="EMBL" id="OHA55533.1"/>
    </source>
</evidence>
<dbReference type="InterPro" id="IPR045660">
    <property type="entry name" value="DUF6390"/>
</dbReference>
<reference evidence="1 2" key="1">
    <citation type="journal article" date="2016" name="Nat. Commun.">
        <title>Thousands of microbial genomes shed light on interconnected biogeochemical processes in an aquifer system.</title>
        <authorList>
            <person name="Anantharaman K."/>
            <person name="Brown C.T."/>
            <person name="Hug L.A."/>
            <person name="Sharon I."/>
            <person name="Castelle C.J."/>
            <person name="Probst A.J."/>
            <person name="Thomas B.C."/>
            <person name="Singh A."/>
            <person name="Wilkins M.J."/>
            <person name="Karaoz U."/>
            <person name="Brodie E.L."/>
            <person name="Williams K.H."/>
            <person name="Hubbard S.S."/>
            <person name="Banfield J.F."/>
        </authorList>
    </citation>
    <scope>NUCLEOTIDE SEQUENCE [LARGE SCALE GENOMIC DNA]</scope>
</reference>
<dbReference type="EMBL" id="MHTD01000030">
    <property type="protein sequence ID" value="OHA55533.1"/>
    <property type="molecule type" value="Genomic_DNA"/>
</dbReference>
<evidence type="ECO:0000313" key="2">
    <source>
        <dbReference type="Proteomes" id="UP000178199"/>
    </source>
</evidence>
<name>A0A1G2Q4M6_9BACT</name>
<organism evidence="1 2">
    <name type="scientific">Candidatus Veblenbacteria bacterium RIFOXYC1_FULL_42_9</name>
    <dbReference type="NCBI Taxonomy" id="1802427"/>
    <lineage>
        <taxon>Bacteria</taxon>
        <taxon>Candidatus Vebleniibacteriota</taxon>
    </lineage>
</organism>